<name>A0A4R7K379_9GAMM</name>
<sequence length="885" mass="99341">MSYTVGQRWVSQTESRLGLGLITEVTGRRVTIAFPAADEERTYAMENAPLARVRYRAGETLKDRHENPLTVVEVEECEGLFTYHCEDEEGTEQSISEVMLSPHARFVHPEQRLFCGQFDRNGDFSLRYATLEREAELQASPVRGLIGTRTQLLPHQVAIADQTARRPHPRVLLADEAGLGKTIEAGLILHRQVLTGQAERILIVVPDALLTQWFVEMRRRFNLYFALFDQERLEAEEQDNPFETEQFVLCPLSLLTDNDETLDSAAAADWDLLVVDEAHHLHWSPEEASPGYQAVERLSGTIPGVLLLTATPEQVGLDSHFARLRLVDPARFTDYAAFQQEIRDQGGLPEQHRVLFRHTRDDVGGFPERILEPAPLEADDEYQAQAQLTGRPGLFPETTLDPETWLVHDPRVAWLQQMLKQNRSEKVLVLCAHAATAETLEHYLQLRAGIRSAAFHEGLSIIERDRAAAWFADDEQGAQALICSEIGSEGRNFQFAKHLVLFDLPDNPDLLEQRIGRLDRIGQGDEIHIHVPYITGSAQAVLFQWYQEGLNALQAYCPTGVAVQHAVADELEAALNTPEDSPKKLLESTREHRERLEQELQEERSLMATLSRDEKEAAEASIADIQRTEAPDNLAAYLTQLLDQYGVDHEETGKEQWTIRPTDHMKTEHFPHLPDDGLSLTLERDVALAREDLAFVSWEHPLVRDGMGLVMDSELGNAALITLELKGVQPGTLMLEAIYRVATAAPRSVPVGRFLPLAPTRLLLTGDGRDLSTMLSHAKLNELGGRIKRQNAQQILPRLRDDIEALLPTLQEKAEADLPATTAEARKAMEAHYNAEIDALANLKATSAELRDREIKELEQQRDEGLKAIERAGVELEGLRVVLTT</sequence>
<keyword evidence="3 9" id="KW-0347">Helicase</keyword>
<dbReference type="NCBIfam" id="NF003426">
    <property type="entry name" value="PRK04914.1"/>
    <property type="match status" value="1"/>
</dbReference>
<dbReference type="PROSITE" id="PS51192">
    <property type="entry name" value="HELICASE_ATP_BIND_1"/>
    <property type="match status" value="1"/>
</dbReference>
<dbReference type="GO" id="GO:0003677">
    <property type="term" value="F:DNA binding"/>
    <property type="evidence" value="ECO:0007669"/>
    <property type="project" value="UniProtKB-KW"/>
</dbReference>
<keyword evidence="1 9" id="KW-0547">Nucleotide-binding</keyword>
<dbReference type="InterPro" id="IPR049730">
    <property type="entry name" value="SNF2/RAD54-like_C"/>
</dbReference>
<dbReference type="SMART" id="SM00487">
    <property type="entry name" value="DEXDc"/>
    <property type="match status" value="1"/>
</dbReference>
<dbReference type="Gene3D" id="3.40.50.300">
    <property type="entry name" value="P-loop containing nucleotide triphosphate hydrolases"/>
    <property type="match status" value="1"/>
</dbReference>
<dbReference type="OrthoDB" id="9814088at2"/>
<feature type="binding site" evidence="9">
    <location>
        <begin position="175"/>
        <end position="182"/>
    </location>
    <ligand>
        <name>ATP</name>
        <dbReference type="ChEBI" id="CHEBI:30616"/>
    </ligand>
</feature>
<evidence type="ECO:0000256" key="3">
    <source>
        <dbReference type="ARBA" id="ARBA00022806"/>
    </source>
</evidence>
<dbReference type="Gene3D" id="3.30.360.80">
    <property type="match status" value="1"/>
</dbReference>
<feature type="domain" description="Helicase ATP-binding" evidence="11">
    <location>
        <begin position="162"/>
        <end position="330"/>
    </location>
</feature>
<feature type="domain" description="Helicase C-terminal" evidence="12">
    <location>
        <begin position="414"/>
        <end position="611"/>
    </location>
</feature>
<dbReference type="EMBL" id="SOAX01000001">
    <property type="protein sequence ID" value="TDT44039.1"/>
    <property type="molecule type" value="Genomic_DNA"/>
</dbReference>
<evidence type="ECO:0000256" key="7">
    <source>
        <dbReference type="ARBA" id="ARBA00023159"/>
    </source>
</evidence>
<dbReference type="InterPro" id="IPR023949">
    <property type="entry name" value="Helicase_RapA"/>
</dbReference>
<dbReference type="InterPro" id="IPR027417">
    <property type="entry name" value="P-loop_NTPase"/>
</dbReference>
<dbReference type="InterPro" id="IPR000330">
    <property type="entry name" value="SNF2_N"/>
</dbReference>
<keyword evidence="6 9" id="KW-0238">DNA-binding</keyword>
<keyword evidence="14" id="KW-1185">Reference proteome</keyword>
<evidence type="ECO:0000259" key="12">
    <source>
        <dbReference type="PROSITE" id="PS51194"/>
    </source>
</evidence>
<evidence type="ECO:0000256" key="2">
    <source>
        <dbReference type="ARBA" id="ARBA00022801"/>
    </source>
</evidence>
<dbReference type="GO" id="GO:0006355">
    <property type="term" value="P:regulation of DNA-templated transcription"/>
    <property type="evidence" value="ECO:0007669"/>
    <property type="project" value="UniProtKB-UniRule"/>
</dbReference>
<comment type="similarity">
    <text evidence="9">Belongs to the SNF2/RAD54 helicase family. RapA subfamily.</text>
</comment>
<accession>A0A4R7K379</accession>
<dbReference type="Gene3D" id="6.10.140.2230">
    <property type="match status" value="1"/>
</dbReference>
<dbReference type="Pfam" id="PF18337">
    <property type="entry name" value="Tudor_RapA"/>
    <property type="match status" value="1"/>
</dbReference>
<organism evidence="13 14">
    <name type="scientific">Halospina denitrificans</name>
    <dbReference type="NCBI Taxonomy" id="332522"/>
    <lineage>
        <taxon>Bacteria</taxon>
        <taxon>Pseudomonadati</taxon>
        <taxon>Pseudomonadota</taxon>
        <taxon>Gammaproteobacteria</taxon>
        <taxon>Halospina</taxon>
    </lineage>
</organism>
<feature type="region of interest" description="Disordered" evidence="10">
    <location>
        <begin position="574"/>
        <end position="599"/>
    </location>
</feature>
<proteinExistence type="inferred from homology"/>
<evidence type="ECO:0000256" key="4">
    <source>
        <dbReference type="ARBA" id="ARBA00022840"/>
    </source>
</evidence>
<dbReference type="EC" id="3.6.4.-" evidence="9"/>
<dbReference type="InterPro" id="IPR001650">
    <property type="entry name" value="Helicase_C-like"/>
</dbReference>
<evidence type="ECO:0000256" key="8">
    <source>
        <dbReference type="ARBA" id="ARBA00023163"/>
    </source>
</evidence>
<dbReference type="SMART" id="SM00490">
    <property type="entry name" value="HELICc"/>
    <property type="match status" value="1"/>
</dbReference>
<dbReference type="Proteomes" id="UP000295830">
    <property type="component" value="Unassembled WGS sequence"/>
</dbReference>
<dbReference type="CDD" id="cd18011">
    <property type="entry name" value="DEXDc_RapA"/>
    <property type="match status" value="1"/>
</dbReference>
<evidence type="ECO:0000313" key="13">
    <source>
        <dbReference type="EMBL" id="TDT44039.1"/>
    </source>
</evidence>
<dbReference type="Gene3D" id="3.40.50.10810">
    <property type="entry name" value="Tandem AAA-ATPase domain"/>
    <property type="match status" value="1"/>
</dbReference>
<dbReference type="PANTHER" id="PTHR45766:SF6">
    <property type="entry name" value="SWI_SNF-RELATED MATRIX-ASSOCIATED ACTIN-DEPENDENT REGULATOR OF CHROMATIN SUBFAMILY A-LIKE PROTEIN 1"/>
    <property type="match status" value="1"/>
</dbReference>
<evidence type="ECO:0000259" key="11">
    <source>
        <dbReference type="PROSITE" id="PS51192"/>
    </source>
</evidence>
<evidence type="ECO:0000256" key="5">
    <source>
        <dbReference type="ARBA" id="ARBA00023015"/>
    </source>
</evidence>
<dbReference type="PROSITE" id="PS51194">
    <property type="entry name" value="HELICASE_CTER"/>
    <property type="match status" value="1"/>
</dbReference>
<comment type="function">
    <text evidence="9">Transcription regulator that activates transcription by stimulating RNA polymerase (RNAP) recycling in case of stress conditions such as supercoiled DNA or high salt concentrations. Probably acts by releasing the RNAP, when it is trapped or immobilized on tightly supercoiled DNA. Does not activate transcription on linear DNA. Probably not involved in DNA repair.</text>
</comment>
<dbReference type="GO" id="GO:0016817">
    <property type="term" value="F:hydrolase activity, acting on acid anhydrides"/>
    <property type="evidence" value="ECO:0007669"/>
    <property type="project" value="InterPro"/>
</dbReference>
<dbReference type="CDD" id="cd18793">
    <property type="entry name" value="SF2_C_SNF"/>
    <property type="match status" value="1"/>
</dbReference>
<reference evidence="13 14" key="1">
    <citation type="submission" date="2019-03" db="EMBL/GenBank/DDBJ databases">
        <title>Genomic Encyclopedia of Type Strains, Phase IV (KMG-IV): sequencing the most valuable type-strain genomes for metagenomic binning, comparative biology and taxonomic classification.</title>
        <authorList>
            <person name="Goeker M."/>
        </authorList>
    </citation>
    <scope>NUCLEOTIDE SEQUENCE [LARGE SCALE GENOMIC DNA]</scope>
    <source>
        <strain evidence="13 14">DSM 15505</strain>
    </source>
</reference>
<dbReference type="GO" id="GO:0005524">
    <property type="term" value="F:ATP binding"/>
    <property type="evidence" value="ECO:0007669"/>
    <property type="project" value="UniProtKB-UniRule"/>
</dbReference>
<keyword evidence="7 9" id="KW-0010">Activator</keyword>
<dbReference type="Pfam" id="PF00271">
    <property type="entry name" value="Helicase_C"/>
    <property type="match status" value="1"/>
</dbReference>
<keyword evidence="5 9" id="KW-0805">Transcription regulation</keyword>
<dbReference type="Gene3D" id="6.10.140.1500">
    <property type="match status" value="1"/>
</dbReference>
<dbReference type="Gene3D" id="2.30.30.930">
    <property type="match status" value="1"/>
</dbReference>
<protein>
    <recommendedName>
        <fullName evidence="9">RNA polymerase-associated protein RapA</fullName>
        <ecNumber evidence="9">3.6.4.-</ecNumber>
    </recommendedName>
    <alternativeName>
        <fullName evidence="9">ATP-dependent helicase HepA</fullName>
    </alternativeName>
</protein>
<feature type="short sequence motif" description="DEAH box" evidence="9">
    <location>
        <begin position="276"/>
        <end position="279"/>
    </location>
</feature>
<dbReference type="InterPro" id="IPR057342">
    <property type="entry name" value="DEXDc_RapA"/>
</dbReference>
<dbReference type="InterPro" id="IPR014001">
    <property type="entry name" value="Helicase_ATP-bd"/>
</dbReference>
<feature type="compositionally biased region" description="Basic and acidic residues" evidence="10">
    <location>
        <begin position="580"/>
        <end position="599"/>
    </location>
</feature>
<dbReference type="SUPFAM" id="SSF52540">
    <property type="entry name" value="P-loop containing nucleoside triphosphate hydrolases"/>
    <property type="match status" value="2"/>
</dbReference>
<dbReference type="PANTHER" id="PTHR45766">
    <property type="entry name" value="DNA ANNEALING HELICASE AND ENDONUCLEASE ZRANB3 FAMILY MEMBER"/>
    <property type="match status" value="1"/>
</dbReference>
<dbReference type="InterPro" id="IPR040765">
    <property type="entry name" value="Tudor_1_RapA"/>
</dbReference>
<evidence type="ECO:0000256" key="6">
    <source>
        <dbReference type="ARBA" id="ARBA00023125"/>
    </source>
</evidence>
<dbReference type="HAMAP" id="MF_01821">
    <property type="entry name" value="Helicase_RapA"/>
    <property type="match status" value="1"/>
</dbReference>
<comment type="caution">
    <text evidence="13">The sequence shown here is derived from an EMBL/GenBank/DDBJ whole genome shotgun (WGS) entry which is preliminary data.</text>
</comment>
<evidence type="ECO:0000256" key="10">
    <source>
        <dbReference type="SAM" id="MobiDB-lite"/>
    </source>
</evidence>
<gene>
    <name evidence="9" type="primary">rapA</name>
    <name evidence="13" type="ORF">DES49_0138</name>
</gene>
<keyword evidence="8 9" id="KW-0804">Transcription</keyword>
<dbReference type="GO" id="GO:0004386">
    <property type="term" value="F:helicase activity"/>
    <property type="evidence" value="ECO:0007669"/>
    <property type="project" value="UniProtKB-UniRule"/>
</dbReference>
<dbReference type="InterPro" id="IPR040766">
    <property type="entry name" value="Tudor_2_RapA"/>
</dbReference>
<comment type="subunit">
    <text evidence="9">Interacts with the RNAP. Has a higher affinity for the core RNAP than for the holoenzyme. Its ATPase activity is stimulated by binding to RNAP.</text>
</comment>
<dbReference type="RefSeq" id="WP_133734468.1">
    <property type="nucleotide sequence ID" value="NZ_SOAX01000001.1"/>
</dbReference>
<dbReference type="Pfam" id="PF18339">
    <property type="entry name" value="Tudor_1_RapA"/>
    <property type="match status" value="1"/>
</dbReference>
<dbReference type="Gene3D" id="2.30.30.140">
    <property type="match status" value="1"/>
</dbReference>
<dbReference type="Pfam" id="PF00176">
    <property type="entry name" value="SNF2-rel_dom"/>
    <property type="match status" value="1"/>
</dbReference>
<dbReference type="InterPro" id="IPR038718">
    <property type="entry name" value="SNF2-like_sf"/>
</dbReference>
<dbReference type="InterPro" id="IPR022737">
    <property type="entry name" value="RapA_C"/>
</dbReference>
<evidence type="ECO:0000256" key="1">
    <source>
        <dbReference type="ARBA" id="ARBA00022741"/>
    </source>
</evidence>
<keyword evidence="4 9" id="KW-0067">ATP-binding</keyword>
<evidence type="ECO:0000256" key="9">
    <source>
        <dbReference type="HAMAP-Rule" id="MF_01821"/>
    </source>
</evidence>
<evidence type="ECO:0000313" key="14">
    <source>
        <dbReference type="Proteomes" id="UP000295830"/>
    </source>
</evidence>
<keyword evidence="2 9" id="KW-0378">Hydrolase</keyword>
<dbReference type="Pfam" id="PF12137">
    <property type="entry name" value="RapA_C"/>
    <property type="match status" value="1"/>
</dbReference>
<dbReference type="AlphaFoldDB" id="A0A4R7K379"/>